<evidence type="ECO:0000313" key="3">
    <source>
        <dbReference type="Proteomes" id="UP000621560"/>
    </source>
</evidence>
<proteinExistence type="predicted"/>
<evidence type="ECO:0000256" key="1">
    <source>
        <dbReference type="SAM" id="SignalP"/>
    </source>
</evidence>
<feature type="signal peptide" evidence="1">
    <location>
        <begin position="1"/>
        <end position="32"/>
    </location>
</feature>
<dbReference type="AlphaFoldDB" id="A0A927GS20"/>
<accession>A0A927GS20</accession>
<keyword evidence="3" id="KW-1185">Reference proteome</keyword>
<comment type="caution">
    <text evidence="2">The sequence shown here is derived from an EMBL/GenBank/DDBJ whole genome shotgun (WGS) entry which is preliminary data.</text>
</comment>
<feature type="chain" id="PRO_5037978224" evidence="1">
    <location>
        <begin position="33"/>
        <end position="888"/>
    </location>
</feature>
<organism evidence="2 3">
    <name type="scientific">Paenibacillus sabuli</name>
    <dbReference type="NCBI Taxonomy" id="2772509"/>
    <lineage>
        <taxon>Bacteria</taxon>
        <taxon>Bacillati</taxon>
        <taxon>Bacillota</taxon>
        <taxon>Bacilli</taxon>
        <taxon>Bacillales</taxon>
        <taxon>Paenibacillaceae</taxon>
        <taxon>Paenibacillus</taxon>
    </lineage>
</organism>
<dbReference type="Proteomes" id="UP000621560">
    <property type="component" value="Unassembled WGS sequence"/>
</dbReference>
<protein>
    <submittedName>
        <fullName evidence="2">Uncharacterized protein</fullName>
    </submittedName>
</protein>
<keyword evidence="1" id="KW-0732">Signal</keyword>
<sequence length="888" mass="94951">MNQLLKGIRKGMLGVLGLLLLAGMLPLSAAQAASDDSWLRQAKVIDENRIELTFDRQLTAEEEWSYQAALQGGGIAYPPGEGPPLALEEAGLDALPFVGVPQPAGSYAWESLDAGQFVIDGDIEVLFAVAHGYRVDLTLSASVSGVDVLELSIEEGAIEPLEGPASAAIEDYRIVTGIGAIGVMDMLDPGRTGFDIGHVRQYLAQASPANVIGAPGVDAYDVRTLLSWIEDEALSAGVTERAMEVVEGFYRNGEYLYNAKLELAAKAEGWEASLASGTLRARDFSELAVEMALALVQAHQWDNYAFYGSPLTAAEFYPTLEEGRLTGLDVLFSAPVLPASRAKGADAIAGIELTGQTEPSSLSAAEYEVSWPDLDNMQVIFSGAGLDLTSLETVMLELNAEALYADDGTVSYGDPDERSQTPYTGETQLLFALDQGPGQPEPMTAELKNPSLDGWLYGIDVVFDHPVSQETMALGDSVIAEVVAETMNGSLALPLSDIDSYWESDTTLRLFFGDLLSGQGVNALEVLLQSGDAITGLQGEVYVSNSPLRFALGVGPGGPGEPGEPGVSAELIDPGYDGYLVSVDVQFDRPMAEATQNLGNALLYEVRAFASGGQISEVILQPEEVNAYWASDTTLTLHFGTRMQGAEVVELEVMFSSAYEIAAIDGTLYEALSPLRLVLDESGQGGPSVPLGAQLMDPDLEGVLHSIDLVFNGQVSGATAAEGFGVVDAVYALTDAGRMAIELSPEAATLAWDDEQEPSRATLVFEGGLQTSGLYGLEVVLQPERIESVYGAFYDDDPHLYYSIHQDLPSATSALVYDEASLFDALALEQLDTLYVPRSFWVEAPVSFPEHIAWVRAVDDYCYITVPYQQGNYYTPQLDNVMIAGPTA</sequence>
<evidence type="ECO:0000313" key="2">
    <source>
        <dbReference type="EMBL" id="MBD2845580.1"/>
    </source>
</evidence>
<dbReference type="RefSeq" id="WP_190917292.1">
    <property type="nucleotide sequence ID" value="NZ_JACXIZ010000016.1"/>
</dbReference>
<reference evidence="2" key="1">
    <citation type="submission" date="2020-09" db="EMBL/GenBank/DDBJ databases">
        <title>A novel bacterium of genus Paenibacillus, isolated from South China Sea.</title>
        <authorList>
            <person name="Huang H."/>
            <person name="Mo K."/>
            <person name="Hu Y."/>
        </authorList>
    </citation>
    <scope>NUCLEOTIDE SEQUENCE</scope>
    <source>
        <strain evidence="2">IB182496</strain>
    </source>
</reference>
<dbReference type="EMBL" id="JACXIZ010000016">
    <property type="protein sequence ID" value="MBD2845580.1"/>
    <property type="molecule type" value="Genomic_DNA"/>
</dbReference>
<name>A0A927GS20_9BACL</name>
<gene>
    <name evidence="2" type="ORF">IDH44_10295</name>
</gene>